<accession>A0A3A3GS36</accession>
<protein>
    <recommendedName>
        <fullName evidence="3">Transposase</fullName>
    </recommendedName>
</protein>
<evidence type="ECO:0000313" key="1">
    <source>
        <dbReference type="EMBL" id="RJG26529.1"/>
    </source>
</evidence>
<reference evidence="1 2" key="1">
    <citation type="submission" date="2018-09" db="EMBL/GenBank/DDBJ databases">
        <title>Paenibacillus SK2017-BO5.</title>
        <authorList>
            <person name="Piskunova J.V."/>
            <person name="Dubiley S.A."/>
            <person name="Severinov K.V."/>
        </authorList>
    </citation>
    <scope>NUCLEOTIDE SEQUENCE [LARGE SCALE GENOMIC DNA]</scope>
    <source>
        <strain evidence="1 2">BO5</strain>
    </source>
</reference>
<sequence>MAAREVRRLIVNPLLSKRTKSSQLRKVKTDGPMRWHLADMFSHSFSAYCKNMAIPDFHL</sequence>
<comment type="caution">
    <text evidence="1">The sequence shown here is derived from an EMBL/GenBank/DDBJ whole genome shotgun (WGS) entry which is preliminary data.</text>
</comment>
<name>A0A3A3GS36_PANTH</name>
<proteinExistence type="predicted"/>
<evidence type="ECO:0008006" key="3">
    <source>
        <dbReference type="Google" id="ProtNLM"/>
    </source>
</evidence>
<organism evidence="1 2">
    <name type="scientific">Paenibacillus thiaminolyticus</name>
    <name type="common">Bacillus thiaminolyticus</name>
    <dbReference type="NCBI Taxonomy" id="49283"/>
    <lineage>
        <taxon>Bacteria</taxon>
        <taxon>Bacillati</taxon>
        <taxon>Bacillota</taxon>
        <taxon>Bacilli</taxon>
        <taxon>Bacillales</taxon>
        <taxon>Paenibacillaceae</taxon>
        <taxon>Paenibacillus</taxon>
    </lineage>
</organism>
<evidence type="ECO:0000313" key="2">
    <source>
        <dbReference type="Proteomes" id="UP000266177"/>
    </source>
</evidence>
<dbReference type="AlphaFoldDB" id="A0A3A3GS36"/>
<dbReference type="EMBL" id="QYZD01000001">
    <property type="protein sequence ID" value="RJG26529.1"/>
    <property type="molecule type" value="Genomic_DNA"/>
</dbReference>
<dbReference type="Proteomes" id="UP000266177">
    <property type="component" value="Unassembled WGS sequence"/>
</dbReference>
<gene>
    <name evidence="1" type="ORF">DQX05_00305</name>
</gene>